<comment type="catalytic activity">
    <reaction evidence="1 5">
        <text>a ribonucleoside 5'-phosphate + H2O = a ribonucleoside + phosphate</text>
        <dbReference type="Rhea" id="RHEA:12484"/>
        <dbReference type="ChEBI" id="CHEBI:15377"/>
        <dbReference type="ChEBI" id="CHEBI:18254"/>
        <dbReference type="ChEBI" id="CHEBI:43474"/>
        <dbReference type="ChEBI" id="CHEBI:58043"/>
        <dbReference type="EC" id="3.1.3.5"/>
    </reaction>
</comment>
<dbReference type="PANTHER" id="PTHR30457">
    <property type="entry name" value="5'-NUCLEOTIDASE SURE"/>
    <property type="match status" value="1"/>
</dbReference>
<dbReference type="SUPFAM" id="SSF64167">
    <property type="entry name" value="SurE-like"/>
    <property type="match status" value="1"/>
</dbReference>
<dbReference type="Gene3D" id="3.40.1210.10">
    <property type="entry name" value="Survival protein SurE-like phosphatase/nucleotidase"/>
    <property type="match status" value="1"/>
</dbReference>
<evidence type="ECO:0000313" key="7">
    <source>
        <dbReference type="EMBL" id="HJC24407.1"/>
    </source>
</evidence>
<evidence type="ECO:0000256" key="2">
    <source>
        <dbReference type="ARBA" id="ARBA00011062"/>
    </source>
</evidence>
<reference evidence="7" key="1">
    <citation type="journal article" date="2021" name="PeerJ">
        <title>Extensive microbial diversity within the chicken gut microbiome revealed by metagenomics and culture.</title>
        <authorList>
            <person name="Gilroy R."/>
            <person name="Ravi A."/>
            <person name="Getino M."/>
            <person name="Pursley I."/>
            <person name="Horton D.L."/>
            <person name="Alikhan N.F."/>
            <person name="Baker D."/>
            <person name="Gharbi K."/>
            <person name="Hall N."/>
            <person name="Watson M."/>
            <person name="Adriaenssens E.M."/>
            <person name="Foster-Nyarko E."/>
            <person name="Jarju S."/>
            <person name="Secka A."/>
            <person name="Antonio M."/>
            <person name="Oren A."/>
            <person name="Chaudhuri R.R."/>
            <person name="La Ragione R."/>
            <person name="Hildebrand F."/>
            <person name="Pallen M.J."/>
        </authorList>
    </citation>
    <scope>NUCLEOTIDE SEQUENCE</scope>
    <source>
        <strain evidence="7">USAMLcec2-132</strain>
    </source>
</reference>
<organism evidence="7 8">
    <name type="scientific">Candidatus Eisenbergiella merdavium</name>
    <dbReference type="NCBI Taxonomy" id="2838551"/>
    <lineage>
        <taxon>Bacteria</taxon>
        <taxon>Bacillati</taxon>
        <taxon>Bacillota</taxon>
        <taxon>Clostridia</taxon>
        <taxon>Lachnospirales</taxon>
        <taxon>Lachnospiraceae</taxon>
        <taxon>Eisenbergiella</taxon>
    </lineage>
</organism>
<keyword evidence="3 5" id="KW-0479">Metal-binding</keyword>
<dbReference type="AlphaFoldDB" id="A0A9D2SRD5"/>
<evidence type="ECO:0000256" key="4">
    <source>
        <dbReference type="ARBA" id="ARBA00022801"/>
    </source>
</evidence>
<dbReference type="Proteomes" id="UP000823891">
    <property type="component" value="Unassembled WGS sequence"/>
</dbReference>
<keyword evidence="5" id="KW-0963">Cytoplasm</keyword>
<evidence type="ECO:0000256" key="5">
    <source>
        <dbReference type="HAMAP-Rule" id="MF_00060"/>
    </source>
</evidence>
<evidence type="ECO:0000256" key="3">
    <source>
        <dbReference type="ARBA" id="ARBA00022723"/>
    </source>
</evidence>
<feature type="domain" description="Survival protein SurE-like phosphatase/nucleotidase" evidence="6">
    <location>
        <begin position="7"/>
        <end position="184"/>
    </location>
</feature>
<dbReference type="EC" id="3.1.3.5" evidence="5"/>
<dbReference type="Pfam" id="PF01975">
    <property type="entry name" value="SurE"/>
    <property type="match status" value="1"/>
</dbReference>
<comment type="cofactor">
    <cofactor evidence="5">
        <name>a divalent metal cation</name>
        <dbReference type="ChEBI" id="CHEBI:60240"/>
    </cofactor>
    <text evidence="5">Binds 1 divalent metal cation per subunit.</text>
</comment>
<name>A0A9D2SRD5_9FIRM</name>
<keyword evidence="5" id="KW-0547">Nucleotide-binding</keyword>
<dbReference type="EMBL" id="DWWS01000044">
    <property type="protein sequence ID" value="HJC24407.1"/>
    <property type="molecule type" value="Genomic_DNA"/>
</dbReference>
<evidence type="ECO:0000259" key="6">
    <source>
        <dbReference type="Pfam" id="PF01975"/>
    </source>
</evidence>
<dbReference type="GO" id="GO:0005737">
    <property type="term" value="C:cytoplasm"/>
    <property type="evidence" value="ECO:0007669"/>
    <property type="project" value="UniProtKB-SubCell"/>
</dbReference>
<comment type="similarity">
    <text evidence="2 5">Belongs to the SurE nucleotidase family.</text>
</comment>
<dbReference type="GO" id="GO:0000166">
    <property type="term" value="F:nucleotide binding"/>
    <property type="evidence" value="ECO:0007669"/>
    <property type="project" value="UniProtKB-KW"/>
</dbReference>
<keyword evidence="4 5" id="KW-0378">Hydrolase</keyword>
<comment type="caution">
    <text evidence="7">The sequence shown here is derived from an EMBL/GenBank/DDBJ whole genome shotgun (WGS) entry which is preliminary data.</text>
</comment>
<dbReference type="GO" id="GO:0046872">
    <property type="term" value="F:metal ion binding"/>
    <property type="evidence" value="ECO:0007669"/>
    <property type="project" value="UniProtKB-UniRule"/>
</dbReference>
<dbReference type="InterPro" id="IPR002828">
    <property type="entry name" value="SurE-like_Pase/nucleotidase"/>
</dbReference>
<feature type="binding site" evidence="5">
    <location>
        <position position="43"/>
    </location>
    <ligand>
        <name>a divalent metal cation</name>
        <dbReference type="ChEBI" id="CHEBI:60240"/>
    </ligand>
</feature>
<feature type="binding site" evidence="5">
    <location>
        <position position="12"/>
    </location>
    <ligand>
        <name>a divalent metal cation</name>
        <dbReference type="ChEBI" id="CHEBI:60240"/>
    </ligand>
</feature>
<protein>
    <recommendedName>
        <fullName evidence="5">5'-nucleotidase SurE</fullName>
        <ecNumber evidence="5">3.1.3.5</ecNumber>
    </recommendedName>
    <alternativeName>
        <fullName evidence="5">Nucleoside 5'-monophosphate phosphohydrolase</fullName>
    </alternativeName>
</protein>
<evidence type="ECO:0000256" key="1">
    <source>
        <dbReference type="ARBA" id="ARBA00000815"/>
    </source>
</evidence>
<dbReference type="InterPro" id="IPR036523">
    <property type="entry name" value="SurE-like_sf"/>
</dbReference>
<evidence type="ECO:0000313" key="8">
    <source>
        <dbReference type="Proteomes" id="UP000823891"/>
    </source>
</evidence>
<feature type="binding site" evidence="5">
    <location>
        <position position="100"/>
    </location>
    <ligand>
        <name>a divalent metal cation</name>
        <dbReference type="ChEBI" id="CHEBI:60240"/>
    </ligand>
</feature>
<gene>
    <name evidence="5 7" type="primary">surE</name>
    <name evidence="7" type="ORF">H9761_11965</name>
</gene>
<reference evidence="7" key="2">
    <citation type="submission" date="2021-04" db="EMBL/GenBank/DDBJ databases">
        <authorList>
            <person name="Gilroy R."/>
        </authorList>
    </citation>
    <scope>NUCLEOTIDE SEQUENCE</scope>
    <source>
        <strain evidence="7">USAMLcec2-132</strain>
    </source>
</reference>
<sequence>MNSKRKILLVNDDGIRAPGLVLLARLASRLGEVTVAAPEGQCSAMSHRITVHGELTVKKADFPVPGVKAWSVSGTPADCVKVALSFLLPEKPDIVFSGINRGYNAGLDILYSGTIGAAMEALVNGIPAVAFSNEANDVWETAQGYLLPITEKLLELPVSRSRIWNVNFPGRSPKEIRGILWDRQPSPEGFFQDHYARTDLPDGGFRLEEDGIPSQTAPEGTDMRALLDGYISVGQIRNAILREETDSV</sequence>
<proteinExistence type="inferred from homology"/>
<dbReference type="InterPro" id="IPR030048">
    <property type="entry name" value="SurE"/>
</dbReference>
<comment type="function">
    <text evidence="5">Nucleotidase that shows phosphatase activity on nucleoside 5'-monophosphates.</text>
</comment>
<accession>A0A9D2SRD5</accession>
<comment type="subcellular location">
    <subcellularLocation>
        <location evidence="5">Cytoplasm</location>
    </subcellularLocation>
</comment>
<feature type="binding site" evidence="5">
    <location>
        <position position="13"/>
    </location>
    <ligand>
        <name>a divalent metal cation</name>
        <dbReference type="ChEBI" id="CHEBI:60240"/>
    </ligand>
</feature>
<dbReference type="HAMAP" id="MF_00060">
    <property type="entry name" value="SurE"/>
    <property type="match status" value="1"/>
</dbReference>
<dbReference type="GO" id="GO:0008253">
    <property type="term" value="F:5'-nucleotidase activity"/>
    <property type="evidence" value="ECO:0007669"/>
    <property type="project" value="UniProtKB-UniRule"/>
</dbReference>
<dbReference type="PANTHER" id="PTHR30457:SF0">
    <property type="entry name" value="PHOSPHATASE, PUTATIVE (AFU_ORTHOLOGUE AFUA_4G01070)-RELATED"/>
    <property type="match status" value="1"/>
</dbReference>
<dbReference type="NCBIfam" id="TIGR00087">
    <property type="entry name" value="surE"/>
    <property type="match status" value="1"/>
</dbReference>